<evidence type="ECO:0000313" key="2">
    <source>
        <dbReference type="EMBL" id="KAI1720367.1"/>
    </source>
</evidence>
<evidence type="ECO:0000313" key="3">
    <source>
        <dbReference type="Proteomes" id="UP001201812"/>
    </source>
</evidence>
<dbReference type="AlphaFoldDB" id="A0AAD4NA92"/>
<gene>
    <name evidence="2" type="ORF">DdX_05755</name>
</gene>
<keyword evidence="3" id="KW-1185">Reference proteome</keyword>
<evidence type="ECO:0000256" key="1">
    <source>
        <dbReference type="SAM" id="MobiDB-lite"/>
    </source>
</evidence>
<protein>
    <submittedName>
        <fullName evidence="2">Uncharacterized protein</fullName>
    </submittedName>
</protein>
<dbReference type="EMBL" id="JAKKPZ010000006">
    <property type="protein sequence ID" value="KAI1720367.1"/>
    <property type="molecule type" value="Genomic_DNA"/>
</dbReference>
<proteinExistence type="predicted"/>
<dbReference type="Proteomes" id="UP001201812">
    <property type="component" value="Unassembled WGS sequence"/>
</dbReference>
<name>A0AAD4NA92_9BILA</name>
<feature type="region of interest" description="Disordered" evidence="1">
    <location>
        <begin position="1"/>
        <end position="28"/>
    </location>
</feature>
<reference evidence="2" key="1">
    <citation type="submission" date="2022-01" db="EMBL/GenBank/DDBJ databases">
        <title>Genome Sequence Resource for Two Populations of Ditylenchus destructor, the Migratory Endoparasitic Phytonematode.</title>
        <authorList>
            <person name="Zhang H."/>
            <person name="Lin R."/>
            <person name="Xie B."/>
        </authorList>
    </citation>
    <scope>NUCLEOTIDE SEQUENCE</scope>
    <source>
        <strain evidence="2">BazhouSP</strain>
    </source>
</reference>
<sequence length="113" mass="12148">MGETMNRLSKMDVGDGPHSDPCLEGKQPSHIHNNDDYIAAGNKGYYCPPKLSVSNPIPGPFHPAKHAFACVETGVGLLQGKYGRGRTYTENNVAVFIGQPIGSAFAFLAQQPF</sequence>
<organism evidence="2 3">
    <name type="scientific">Ditylenchus destructor</name>
    <dbReference type="NCBI Taxonomy" id="166010"/>
    <lineage>
        <taxon>Eukaryota</taxon>
        <taxon>Metazoa</taxon>
        <taxon>Ecdysozoa</taxon>
        <taxon>Nematoda</taxon>
        <taxon>Chromadorea</taxon>
        <taxon>Rhabditida</taxon>
        <taxon>Tylenchina</taxon>
        <taxon>Tylenchomorpha</taxon>
        <taxon>Sphaerularioidea</taxon>
        <taxon>Anguinidae</taxon>
        <taxon>Anguininae</taxon>
        <taxon>Ditylenchus</taxon>
    </lineage>
</organism>
<comment type="caution">
    <text evidence="2">The sequence shown here is derived from an EMBL/GenBank/DDBJ whole genome shotgun (WGS) entry which is preliminary data.</text>
</comment>
<feature type="compositionally biased region" description="Basic and acidic residues" evidence="1">
    <location>
        <begin position="9"/>
        <end position="23"/>
    </location>
</feature>
<accession>A0AAD4NA92</accession>